<dbReference type="Pfam" id="PF09445">
    <property type="entry name" value="Methyltransf_15"/>
    <property type="match status" value="1"/>
</dbReference>
<evidence type="ECO:0000256" key="3">
    <source>
        <dbReference type="ARBA" id="ARBA00047418"/>
    </source>
</evidence>
<comment type="similarity">
    <text evidence="2">Belongs to the methyltransferase superfamily. Trimethylguanosine synthase family.</text>
</comment>
<dbReference type="PANTHER" id="PTHR14741:SF32">
    <property type="entry name" value="TRIMETHYLGUANOSINE SYNTHASE"/>
    <property type="match status" value="1"/>
</dbReference>
<keyword evidence="10" id="KW-1185">Reference proteome</keyword>
<dbReference type="InterPro" id="IPR029063">
    <property type="entry name" value="SAM-dependent_MTases_sf"/>
</dbReference>
<comment type="catalytic activity">
    <reaction evidence="6">
        <text>a 5'-end (N(7)-methyl 5'-triphosphoguanosine)-ribonucleoside in snRNA + S-adenosyl-L-methionine = a 5'-end (N(2),N(7)-dimethyl 5'-triphosphoguanosine)-ribonucleoside in snRNA + S-adenosyl-L-homocysteine + H(+)</text>
        <dbReference type="Rhea" id="RHEA:78471"/>
        <dbReference type="Rhea" id="RHEA-COMP:19085"/>
        <dbReference type="Rhea" id="RHEA-COMP:19087"/>
        <dbReference type="ChEBI" id="CHEBI:15378"/>
        <dbReference type="ChEBI" id="CHEBI:57856"/>
        <dbReference type="ChEBI" id="CHEBI:59789"/>
        <dbReference type="ChEBI" id="CHEBI:156461"/>
        <dbReference type="ChEBI" id="CHEBI:172880"/>
    </reaction>
    <physiologicalReaction direction="left-to-right" evidence="6">
        <dbReference type="Rhea" id="RHEA:78472"/>
    </physiologicalReaction>
</comment>
<comment type="catalytic activity">
    <reaction evidence="5">
        <text>a 5'-end (N(2),N(7)-dimethyl 5'-triphosphoguanosine)-ribonucleoside in snRNA + S-adenosyl-L-methionine = a 5'-end (N(2),N(2),N(7)-trimethyl 5'-triphosphoguanosine)-ribonucleoside in snRNA + S-adenosyl-L-homocysteine + H(+)</text>
        <dbReference type="Rhea" id="RHEA:78479"/>
        <dbReference type="Rhea" id="RHEA-COMP:19087"/>
        <dbReference type="Rhea" id="RHEA-COMP:19089"/>
        <dbReference type="ChEBI" id="CHEBI:15378"/>
        <dbReference type="ChEBI" id="CHEBI:57856"/>
        <dbReference type="ChEBI" id="CHEBI:59789"/>
        <dbReference type="ChEBI" id="CHEBI:167623"/>
        <dbReference type="ChEBI" id="CHEBI:172880"/>
    </reaction>
    <physiologicalReaction direction="left-to-right" evidence="5">
        <dbReference type="Rhea" id="RHEA:78480"/>
    </physiologicalReaction>
</comment>
<dbReference type="InterPro" id="IPR019012">
    <property type="entry name" value="RNA_cap_Gua-N2-MeTrfase"/>
</dbReference>
<evidence type="ECO:0000256" key="5">
    <source>
        <dbReference type="ARBA" id="ARBA00048763"/>
    </source>
</evidence>
<proteinExistence type="inferred from homology"/>
<organism evidence="9 10">
    <name type="scientific">Pseudomicrostroma glucosiphilum</name>
    <dbReference type="NCBI Taxonomy" id="1684307"/>
    <lineage>
        <taxon>Eukaryota</taxon>
        <taxon>Fungi</taxon>
        <taxon>Dikarya</taxon>
        <taxon>Basidiomycota</taxon>
        <taxon>Ustilaginomycotina</taxon>
        <taxon>Exobasidiomycetes</taxon>
        <taxon>Microstromatales</taxon>
        <taxon>Microstromatales incertae sedis</taxon>
        <taxon>Pseudomicrostroma</taxon>
    </lineage>
</organism>
<comment type="catalytic activity">
    <reaction evidence="4">
        <text>a 5'-end (N(7)-methyl 5'-triphosphoguanosine)-ribonucleoside in snoRNA + S-adenosyl-L-methionine = a 5'-end (N(2),N(7)-dimethyl 5'-triphosphoguanosine)-ribonucleoside in snoRNA + S-adenosyl-L-homocysteine + H(+)</text>
        <dbReference type="Rhea" id="RHEA:78475"/>
        <dbReference type="Rhea" id="RHEA-COMP:19086"/>
        <dbReference type="Rhea" id="RHEA-COMP:19088"/>
        <dbReference type="ChEBI" id="CHEBI:15378"/>
        <dbReference type="ChEBI" id="CHEBI:57856"/>
        <dbReference type="ChEBI" id="CHEBI:59789"/>
        <dbReference type="ChEBI" id="CHEBI:156461"/>
        <dbReference type="ChEBI" id="CHEBI:172880"/>
    </reaction>
    <physiologicalReaction direction="left-to-right" evidence="4">
        <dbReference type="Rhea" id="RHEA:78476"/>
    </physiologicalReaction>
</comment>
<dbReference type="AlphaFoldDB" id="A0A316UGM9"/>
<dbReference type="GO" id="GO:0071164">
    <property type="term" value="F:RNA cap trimethylguanosine synthase activity"/>
    <property type="evidence" value="ECO:0007669"/>
    <property type="project" value="TreeGrafter"/>
</dbReference>
<evidence type="ECO:0000313" key="10">
    <source>
        <dbReference type="Proteomes" id="UP000245942"/>
    </source>
</evidence>
<comment type="catalytic activity">
    <reaction evidence="3">
        <text>a 5'-end (N(2),N(7)-dimethyl 5'-triphosphoguanosine)-ribonucleoside in snoRNA + S-adenosyl-L-methionine = a 5'-end (N(2),N(2),N(7)-trimethyl 5'-triphosphoguanosine)-ribonucleoside in snoRNA + S-adenosyl-L-homocysteine + H(+)</text>
        <dbReference type="Rhea" id="RHEA:78507"/>
        <dbReference type="Rhea" id="RHEA-COMP:19088"/>
        <dbReference type="Rhea" id="RHEA-COMP:19090"/>
        <dbReference type="ChEBI" id="CHEBI:15378"/>
        <dbReference type="ChEBI" id="CHEBI:57856"/>
        <dbReference type="ChEBI" id="CHEBI:59789"/>
        <dbReference type="ChEBI" id="CHEBI:167623"/>
        <dbReference type="ChEBI" id="CHEBI:172880"/>
    </reaction>
    <physiologicalReaction direction="left-to-right" evidence="3">
        <dbReference type="Rhea" id="RHEA:78508"/>
    </physiologicalReaction>
</comment>
<dbReference type="GeneID" id="37016535"/>
<evidence type="ECO:0000256" key="8">
    <source>
        <dbReference type="SAM" id="MobiDB-lite"/>
    </source>
</evidence>
<feature type="compositionally biased region" description="Polar residues" evidence="8">
    <location>
        <begin position="1"/>
        <end position="10"/>
    </location>
</feature>
<feature type="compositionally biased region" description="Low complexity" evidence="8">
    <location>
        <begin position="304"/>
        <end position="325"/>
    </location>
</feature>
<dbReference type="OrthoDB" id="194443at2759"/>
<dbReference type="GO" id="GO:0005634">
    <property type="term" value="C:nucleus"/>
    <property type="evidence" value="ECO:0007669"/>
    <property type="project" value="TreeGrafter"/>
</dbReference>
<accession>A0A316UGM9</accession>
<evidence type="ECO:0000256" key="4">
    <source>
        <dbReference type="ARBA" id="ARBA00048740"/>
    </source>
</evidence>
<evidence type="ECO:0000256" key="6">
    <source>
        <dbReference type="ARBA" id="ARBA00049075"/>
    </source>
</evidence>
<evidence type="ECO:0000313" key="9">
    <source>
        <dbReference type="EMBL" id="PWN23083.1"/>
    </source>
</evidence>
<protein>
    <recommendedName>
        <fullName evidence="1">Trimethylguanosine synthase</fullName>
    </recommendedName>
    <alternativeName>
        <fullName evidence="7">Cap-specific guanine-N(2) methyltransferase</fullName>
    </alternativeName>
</protein>
<sequence>MTTTNISATSKAKKRKRHSSDAGEQSTSAGIGQGASTSTINGKGKGRSETLQVRTATVSARPKTVDTSRDKIEKEGEEASEQDWRSRAITEAKKMPKEMTKYWYSRYRLFSRFDEGVLMDAQSWFSVTPEVVAARIASRCLYPLLHQQPQGQKQPHRSKAQGGEVVILDLFCGAGGNAIQFALAGMEDEDEEQEQGKSTTRIIAVDIDPDKIEYARHNARIYGVEERIHFLVGDAVEFVQDWKKAKAGRDGKKTAGKKKGQTTKPSTSRWEGEEKADIDVVFLSPPWGGVDYQNAGMPPVDVVSSSPLLLGDGQDGDQSTGQVGSAPSTATPLDEVDTSASLAASLPAFFSTPQLIREKELALPTGEYSTLATEEAEGERQRKAYAYYPLSSLLPLPGQELYDLARSITPNVALYLPRNCDLWEIAKLTGRERGREQEGEGEGEQELIAVEEQFLGSGLKALAVYCGALASDWEE</sequence>
<reference evidence="9 10" key="1">
    <citation type="journal article" date="2018" name="Mol. Biol. Evol.">
        <title>Broad Genomic Sampling Reveals a Smut Pathogenic Ancestry of the Fungal Clade Ustilaginomycotina.</title>
        <authorList>
            <person name="Kijpornyongpan T."/>
            <person name="Mondo S.J."/>
            <person name="Barry K."/>
            <person name="Sandor L."/>
            <person name="Lee J."/>
            <person name="Lipzen A."/>
            <person name="Pangilinan J."/>
            <person name="LaButti K."/>
            <person name="Hainaut M."/>
            <person name="Henrissat B."/>
            <person name="Grigoriev I.V."/>
            <person name="Spatafora J.W."/>
            <person name="Aime M.C."/>
        </authorList>
    </citation>
    <scope>NUCLEOTIDE SEQUENCE [LARGE SCALE GENOMIC DNA]</scope>
    <source>
        <strain evidence="9 10">MCA 4718</strain>
    </source>
</reference>
<feature type="compositionally biased region" description="Basic and acidic residues" evidence="8">
    <location>
        <begin position="63"/>
        <end position="74"/>
    </location>
</feature>
<evidence type="ECO:0000256" key="1">
    <source>
        <dbReference type="ARBA" id="ARBA00018517"/>
    </source>
</evidence>
<feature type="compositionally biased region" description="Polar residues" evidence="8">
    <location>
        <begin position="49"/>
        <end position="58"/>
    </location>
</feature>
<dbReference type="PANTHER" id="PTHR14741">
    <property type="entry name" value="S-ADENOSYLMETHIONINE-DEPENDENT METHYLTRANSFERASE RELATED"/>
    <property type="match status" value="1"/>
</dbReference>
<dbReference type="Proteomes" id="UP000245942">
    <property type="component" value="Unassembled WGS sequence"/>
</dbReference>
<keyword evidence="9" id="KW-0489">Methyltransferase</keyword>
<evidence type="ECO:0000256" key="7">
    <source>
        <dbReference type="ARBA" id="ARBA00049790"/>
    </source>
</evidence>
<feature type="region of interest" description="Disordered" evidence="8">
    <location>
        <begin position="1"/>
        <end position="84"/>
    </location>
</feature>
<feature type="region of interest" description="Disordered" evidence="8">
    <location>
        <begin position="303"/>
        <end position="333"/>
    </location>
</feature>
<dbReference type="CDD" id="cd02440">
    <property type="entry name" value="AdoMet_MTases"/>
    <property type="match status" value="1"/>
</dbReference>
<feature type="region of interest" description="Disordered" evidence="8">
    <location>
        <begin position="247"/>
        <end position="273"/>
    </location>
</feature>
<feature type="compositionally biased region" description="Polar residues" evidence="8">
    <location>
        <begin position="22"/>
        <end position="41"/>
    </location>
</feature>
<dbReference type="Gene3D" id="3.40.50.150">
    <property type="entry name" value="Vaccinia Virus protein VP39"/>
    <property type="match status" value="1"/>
</dbReference>
<name>A0A316UGM9_9BASI</name>
<dbReference type="RefSeq" id="XP_025350243.1">
    <property type="nucleotide sequence ID" value="XM_025494801.1"/>
</dbReference>
<evidence type="ECO:0000256" key="2">
    <source>
        <dbReference type="ARBA" id="ARBA00025783"/>
    </source>
</evidence>
<dbReference type="STRING" id="1684307.A0A316UGM9"/>
<gene>
    <name evidence="9" type="ORF">BCV69DRAFT_310572</name>
</gene>
<dbReference type="EMBL" id="KZ819322">
    <property type="protein sequence ID" value="PWN23083.1"/>
    <property type="molecule type" value="Genomic_DNA"/>
</dbReference>
<dbReference type="SUPFAM" id="SSF53335">
    <property type="entry name" value="S-adenosyl-L-methionine-dependent methyltransferases"/>
    <property type="match status" value="1"/>
</dbReference>
<keyword evidence="9" id="KW-0808">Transferase</keyword>